<feature type="transmembrane region" description="Helical" evidence="7">
    <location>
        <begin position="139"/>
        <end position="160"/>
    </location>
</feature>
<evidence type="ECO:0000256" key="4">
    <source>
        <dbReference type="ARBA" id="ARBA00022692"/>
    </source>
</evidence>
<keyword evidence="6 7" id="KW-0472">Membrane</keyword>
<evidence type="ECO:0000256" key="3">
    <source>
        <dbReference type="ARBA" id="ARBA00022475"/>
    </source>
</evidence>
<organism evidence="8 9">
    <name type="scientific">Lutimonas vermicola</name>
    <dbReference type="NCBI Taxonomy" id="414288"/>
    <lineage>
        <taxon>Bacteria</taxon>
        <taxon>Pseudomonadati</taxon>
        <taxon>Bacteroidota</taxon>
        <taxon>Flavobacteriia</taxon>
        <taxon>Flavobacteriales</taxon>
        <taxon>Flavobacteriaceae</taxon>
        <taxon>Lutimonas</taxon>
    </lineage>
</organism>
<reference evidence="8 9" key="1">
    <citation type="submission" date="2024-04" db="EMBL/GenBank/DDBJ databases">
        <title>whole genome sequencing of Lutimonas vermicola strain IMCC1616.</title>
        <authorList>
            <person name="Bae S.S."/>
        </authorList>
    </citation>
    <scope>NUCLEOTIDE SEQUENCE [LARGE SCALE GENOMIC DNA]</scope>
    <source>
        <strain evidence="8 9">IMCC1616</strain>
    </source>
</reference>
<evidence type="ECO:0000256" key="5">
    <source>
        <dbReference type="ARBA" id="ARBA00022989"/>
    </source>
</evidence>
<keyword evidence="5 7" id="KW-1133">Transmembrane helix</keyword>
<keyword evidence="9" id="KW-1185">Reference proteome</keyword>
<feature type="transmembrane region" description="Helical" evidence="7">
    <location>
        <begin position="6"/>
        <end position="29"/>
    </location>
</feature>
<dbReference type="EMBL" id="JBCDNA010000002">
    <property type="protein sequence ID" value="MEL4455747.1"/>
    <property type="molecule type" value="Genomic_DNA"/>
</dbReference>
<dbReference type="RefSeq" id="WP_342159693.1">
    <property type="nucleotide sequence ID" value="NZ_JBCDNA010000002.1"/>
</dbReference>
<evidence type="ECO:0000313" key="9">
    <source>
        <dbReference type="Proteomes" id="UP001474120"/>
    </source>
</evidence>
<dbReference type="InterPro" id="IPR002771">
    <property type="entry name" value="Multi_antbiot-R_MarC"/>
</dbReference>
<keyword evidence="4 7" id="KW-0812">Transmembrane</keyword>
<accession>A0ABU9KZW8</accession>
<evidence type="ECO:0000256" key="7">
    <source>
        <dbReference type="RuleBase" id="RU362048"/>
    </source>
</evidence>
<evidence type="ECO:0000256" key="6">
    <source>
        <dbReference type="ARBA" id="ARBA00023136"/>
    </source>
</evidence>
<feature type="transmembrane region" description="Helical" evidence="7">
    <location>
        <begin position="41"/>
        <end position="59"/>
    </location>
</feature>
<feature type="transmembrane region" description="Helical" evidence="7">
    <location>
        <begin position="181"/>
        <end position="204"/>
    </location>
</feature>
<evidence type="ECO:0000313" key="8">
    <source>
        <dbReference type="EMBL" id="MEL4455747.1"/>
    </source>
</evidence>
<feature type="transmembrane region" description="Helical" evidence="7">
    <location>
        <begin position="112"/>
        <end position="133"/>
    </location>
</feature>
<evidence type="ECO:0000256" key="1">
    <source>
        <dbReference type="ARBA" id="ARBA00004651"/>
    </source>
</evidence>
<gene>
    <name evidence="8" type="ORF">AABB81_07560</name>
</gene>
<dbReference type="Pfam" id="PF01914">
    <property type="entry name" value="MarC"/>
    <property type="match status" value="1"/>
</dbReference>
<proteinExistence type="inferred from homology"/>
<comment type="caution">
    <text evidence="8">The sequence shown here is derived from an EMBL/GenBank/DDBJ whole genome shotgun (WGS) entry which is preliminary data.</text>
</comment>
<dbReference type="PANTHER" id="PTHR33508:SF1">
    <property type="entry name" value="UPF0056 MEMBRANE PROTEIN YHCE"/>
    <property type="match status" value="1"/>
</dbReference>
<comment type="similarity">
    <text evidence="2 7">Belongs to the UPF0056 (MarC) family.</text>
</comment>
<feature type="transmembrane region" description="Helical" evidence="7">
    <location>
        <begin position="71"/>
        <end position="91"/>
    </location>
</feature>
<evidence type="ECO:0000256" key="2">
    <source>
        <dbReference type="ARBA" id="ARBA00009784"/>
    </source>
</evidence>
<sequence length="213" mass="22573">MFNPIELFILMWAVIGPLKPTVVLASAASNSGASEAEVRKIALKAVVTAASILGAFIVLGEFALDMFKVSIPAFQIGGALVLLVFAMQTILEDPERAKQEGRSISLSPNIAIYPLAMPLMSSPAILILIISLVGESEGFLPLIPLIVSTTIILVIDYLFMRNCLRIAKVLSPAVMLTLGKIIAILLVGLAVELMFVGLNSWGVVSIEGLKATG</sequence>
<keyword evidence="3" id="KW-1003">Cell membrane</keyword>
<comment type="subcellular location">
    <subcellularLocation>
        <location evidence="1 7">Cell membrane</location>
        <topology evidence="1 7">Multi-pass membrane protein</topology>
    </subcellularLocation>
</comment>
<protein>
    <recommendedName>
        <fullName evidence="7">UPF0056 membrane protein</fullName>
    </recommendedName>
</protein>
<name>A0ABU9KZW8_9FLAO</name>
<dbReference type="PANTHER" id="PTHR33508">
    <property type="entry name" value="UPF0056 MEMBRANE PROTEIN YHCE"/>
    <property type="match status" value="1"/>
</dbReference>
<dbReference type="Proteomes" id="UP001474120">
    <property type="component" value="Unassembled WGS sequence"/>
</dbReference>